<dbReference type="Gene3D" id="2.60.120.1440">
    <property type="match status" value="1"/>
</dbReference>
<evidence type="ECO:0000259" key="3">
    <source>
        <dbReference type="Pfam" id="PF16344"/>
    </source>
</evidence>
<dbReference type="Pfam" id="PF16344">
    <property type="entry name" value="FecR_C"/>
    <property type="match status" value="1"/>
</dbReference>
<dbReference type="RefSeq" id="WP_146307660.1">
    <property type="nucleotide sequence ID" value="NZ_VOHS01000043.1"/>
</dbReference>
<dbReference type="EMBL" id="VOHS01000043">
    <property type="protein sequence ID" value="TWV95073.1"/>
    <property type="molecule type" value="Genomic_DNA"/>
</dbReference>
<comment type="caution">
    <text evidence="4">The sequence shown here is derived from an EMBL/GenBank/DDBJ whole genome shotgun (WGS) entry which is preliminary data.</text>
</comment>
<keyword evidence="1" id="KW-1133">Transmembrane helix</keyword>
<evidence type="ECO:0000313" key="5">
    <source>
        <dbReference type="Proteomes" id="UP000318815"/>
    </source>
</evidence>
<dbReference type="InterPro" id="IPR032508">
    <property type="entry name" value="FecR_C"/>
</dbReference>
<keyword evidence="1" id="KW-0472">Membrane</keyword>
<name>A0A5C6LL72_9BACT</name>
<dbReference type="Gene3D" id="3.55.50.30">
    <property type="match status" value="1"/>
</dbReference>
<dbReference type="AlphaFoldDB" id="A0A5C6LL72"/>
<sequence>MDISNTRLKELLDKYLEGTASAEEISEVDAWYASFGTHKGFTEQLSADQRVALEQLLFSRIHREISQAEAPLRVVRSRARYWWAAASIAVLLAAGGVYYAINRSTASVSAGMMITETAEKGSIRKITLPDSSIIWLNADSKIRYAKQYGREIWLEGEGYFEIAPRQEEGFLVHTGQLDVQVLGTSFNVDAYAPADSVTVTVSSGKVAVRTEKNTDVAVGADQQAVYQATAGKINRYDISAADFGVWREGLLVFKNASFESIARTLERRYKAHISFDGQKTASALLSARFGKDEPLKDILRMLCDIYGFNYRQEPGCEEYLVYDAQPHH</sequence>
<proteinExistence type="predicted"/>
<organism evidence="4 5">
    <name type="scientific">Chitinophaga pinensis</name>
    <dbReference type="NCBI Taxonomy" id="79329"/>
    <lineage>
        <taxon>Bacteria</taxon>
        <taxon>Pseudomonadati</taxon>
        <taxon>Bacteroidota</taxon>
        <taxon>Chitinophagia</taxon>
        <taxon>Chitinophagales</taxon>
        <taxon>Chitinophagaceae</taxon>
        <taxon>Chitinophaga</taxon>
    </lineage>
</organism>
<dbReference type="PANTHER" id="PTHR30273">
    <property type="entry name" value="PERIPLASMIC SIGNAL SENSOR AND SIGMA FACTOR ACTIVATOR FECR-RELATED"/>
    <property type="match status" value="1"/>
</dbReference>
<evidence type="ECO:0000259" key="2">
    <source>
        <dbReference type="Pfam" id="PF04773"/>
    </source>
</evidence>
<feature type="transmembrane region" description="Helical" evidence="1">
    <location>
        <begin position="81"/>
        <end position="101"/>
    </location>
</feature>
<dbReference type="GO" id="GO:0016989">
    <property type="term" value="F:sigma factor antagonist activity"/>
    <property type="evidence" value="ECO:0007669"/>
    <property type="project" value="TreeGrafter"/>
</dbReference>
<keyword evidence="1" id="KW-0812">Transmembrane</keyword>
<evidence type="ECO:0000313" key="4">
    <source>
        <dbReference type="EMBL" id="TWV95073.1"/>
    </source>
</evidence>
<feature type="domain" description="FecR protein" evidence="2">
    <location>
        <begin position="118"/>
        <end position="206"/>
    </location>
</feature>
<dbReference type="Pfam" id="PF04773">
    <property type="entry name" value="FecR"/>
    <property type="match status" value="1"/>
</dbReference>
<dbReference type="PIRSF" id="PIRSF018266">
    <property type="entry name" value="FecR"/>
    <property type="match status" value="1"/>
</dbReference>
<gene>
    <name evidence="4" type="ORF">FEF09_25075</name>
</gene>
<reference evidence="4 5" key="1">
    <citation type="submission" date="2019-08" db="EMBL/GenBank/DDBJ databases">
        <title>Whole genome sequencing of chitin degrading bacteria Chitinophaga pinensis YS16.</title>
        <authorList>
            <person name="Singh R.P."/>
            <person name="Manchanda G."/>
            <person name="Maurya I.K."/>
            <person name="Joshi N.K."/>
            <person name="Srivastava A.K."/>
        </authorList>
    </citation>
    <scope>NUCLEOTIDE SEQUENCE [LARGE SCALE GENOMIC DNA]</scope>
    <source>
        <strain evidence="4 5">YS-16</strain>
    </source>
</reference>
<dbReference type="InterPro" id="IPR012373">
    <property type="entry name" value="Ferrdict_sens_TM"/>
</dbReference>
<dbReference type="PANTHER" id="PTHR30273:SF2">
    <property type="entry name" value="PROTEIN FECR"/>
    <property type="match status" value="1"/>
</dbReference>
<dbReference type="OrthoDB" id="697544at2"/>
<feature type="domain" description="Protein FecR C-terminal" evidence="3">
    <location>
        <begin position="251"/>
        <end position="313"/>
    </location>
</feature>
<accession>A0A5C6LL72</accession>
<evidence type="ECO:0000256" key="1">
    <source>
        <dbReference type="SAM" id="Phobius"/>
    </source>
</evidence>
<protein>
    <submittedName>
        <fullName evidence="4">DUF4974 domain-containing protein</fullName>
    </submittedName>
</protein>
<keyword evidence="5" id="KW-1185">Reference proteome</keyword>
<dbReference type="Proteomes" id="UP000318815">
    <property type="component" value="Unassembled WGS sequence"/>
</dbReference>
<dbReference type="InterPro" id="IPR006860">
    <property type="entry name" value="FecR"/>
</dbReference>